<evidence type="ECO:0000313" key="3">
    <source>
        <dbReference type="EMBL" id="SNT21707.1"/>
    </source>
</evidence>
<dbReference type="Gene3D" id="3.80.10.10">
    <property type="entry name" value="Ribonuclease Inhibitor"/>
    <property type="match status" value="1"/>
</dbReference>
<accession>A0A239KTK6</accession>
<dbReference type="SUPFAM" id="SSF52058">
    <property type="entry name" value="L domain-like"/>
    <property type="match status" value="1"/>
</dbReference>
<dbReference type="InterPro" id="IPR050216">
    <property type="entry name" value="LRR_domain-containing"/>
</dbReference>
<gene>
    <name evidence="3" type="ORF">SAMN05444352_12935</name>
</gene>
<dbReference type="PANTHER" id="PTHR48051">
    <property type="match status" value="1"/>
</dbReference>
<evidence type="ECO:0000256" key="1">
    <source>
        <dbReference type="ARBA" id="ARBA00022614"/>
    </source>
</evidence>
<dbReference type="EMBL" id="FZOL01000029">
    <property type="protein sequence ID" value="SNT21707.1"/>
    <property type="molecule type" value="Genomic_DNA"/>
</dbReference>
<keyword evidence="4" id="KW-1185">Reference proteome</keyword>
<evidence type="ECO:0000256" key="2">
    <source>
        <dbReference type="ARBA" id="ARBA00022737"/>
    </source>
</evidence>
<evidence type="ECO:0000313" key="4">
    <source>
        <dbReference type="Proteomes" id="UP000198407"/>
    </source>
</evidence>
<dbReference type="InterPro" id="IPR032675">
    <property type="entry name" value="LRR_dom_sf"/>
</dbReference>
<proteinExistence type="predicted"/>
<dbReference type="AlphaFoldDB" id="A0A239KTK6"/>
<reference evidence="4" key="1">
    <citation type="submission" date="2017-06" db="EMBL/GenBank/DDBJ databases">
        <authorList>
            <person name="Varghese N."/>
            <person name="Submissions S."/>
        </authorList>
    </citation>
    <scope>NUCLEOTIDE SEQUENCE [LARGE SCALE GENOMIC DNA]</scope>
    <source>
        <strain evidence="4">DSM 22348</strain>
    </source>
</reference>
<dbReference type="PANTHER" id="PTHR48051:SF1">
    <property type="entry name" value="RAS SUPPRESSOR PROTEIN 1"/>
    <property type="match status" value="1"/>
</dbReference>
<protein>
    <recommendedName>
        <fullName evidence="5">Leucine Rich repeat-containing protein</fullName>
    </recommendedName>
</protein>
<organism evidence="3 4">
    <name type="scientific">Pseudomonas japonica</name>
    <dbReference type="NCBI Taxonomy" id="256466"/>
    <lineage>
        <taxon>Bacteria</taxon>
        <taxon>Pseudomonadati</taxon>
        <taxon>Pseudomonadota</taxon>
        <taxon>Gammaproteobacteria</taxon>
        <taxon>Pseudomonadales</taxon>
        <taxon>Pseudomonadaceae</taxon>
        <taxon>Pseudomonas</taxon>
    </lineage>
</organism>
<dbReference type="GO" id="GO:0005737">
    <property type="term" value="C:cytoplasm"/>
    <property type="evidence" value="ECO:0007669"/>
    <property type="project" value="TreeGrafter"/>
</dbReference>
<dbReference type="STRING" id="1215104.GCA_000730585_02109"/>
<keyword evidence="1" id="KW-0433">Leucine-rich repeat</keyword>
<dbReference type="Proteomes" id="UP000198407">
    <property type="component" value="Unassembled WGS sequence"/>
</dbReference>
<keyword evidence="2" id="KW-0677">Repeat</keyword>
<name>A0A239KTK6_9PSED</name>
<sequence length="407" mass="45084">MAMPADLQIVSGLPSASRLLSDLSAFLEARGHHVHQRVATLATGLEGSPGHQAICPSAYIVLVLPILGDNDLPSEHLRTLQHWRDTQSLAGRRLFVVLKGDRHVSDEFVCPRHPIHIKLRKLFYFLRGLRILPIKLDLDTTARIASLIADELEADNAPAPCKAWDLLAQATGRPPGWDPERKRLDFDDEDNGSSLLHEISRTRLNDVFQAVRALGPCTLKLNQAQLGDSDMADLPAIPSVLAAELNSNCMSLQSASAVFPACTWLSLGANDLKVLDLTSASPGLSTLLVHKNSLEELQWPTTAGCRLKHLSVYRNRFRHFDWPAGQTDIERLNLGANPVEALPEQLAHCRHLRYLGIARTHIRHLPDWLFELPELVEVDISHIEDQLPPSQLGKLIDSGITLIKKPS</sequence>
<evidence type="ECO:0008006" key="5">
    <source>
        <dbReference type="Google" id="ProtNLM"/>
    </source>
</evidence>